<evidence type="ECO:0000256" key="5">
    <source>
        <dbReference type="ARBA" id="ARBA00022801"/>
    </source>
</evidence>
<evidence type="ECO:0000256" key="6">
    <source>
        <dbReference type="ARBA" id="ARBA00023157"/>
    </source>
</evidence>
<gene>
    <name evidence="11" type="ORF">g.22324</name>
</gene>
<dbReference type="AlphaFoldDB" id="A0A1B6M6X5"/>
<evidence type="ECO:0000313" key="11">
    <source>
        <dbReference type="EMBL" id="JAT31653.1"/>
    </source>
</evidence>
<accession>A0A1B6M6X5</accession>
<organism evidence="11">
    <name type="scientific">Graphocephala atropunctata</name>
    <dbReference type="NCBI Taxonomy" id="36148"/>
    <lineage>
        <taxon>Eukaryota</taxon>
        <taxon>Metazoa</taxon>
        <taxon>Ecdysozoa</taxon>
        <taxon>Arthropoda</taxon>
        <taxon>Hexapoda</taxon>
        <taxon>Insecta</taxon>
        <taxon>Pterygota</taxon>
        <taxon>Neoptera</taxon>
        <taxon>Paraneoptera</taxon>
        <taxon>Hemiptera</taxon>
        <taxon>Auchenorrhyncha</taxon>
        <taxon>Membracoidea</taxon>
        <taxon>Cicadellidae</taxon>
        <taxon>Cicadellinae</taxon>
        <taxon>Cicadellini</taxon>
        <taxon>Graphocephala</taxon>
    </lineage>
</organism>
<feature type="chain" id="PRO_5008587961" description="Palmitoyl-protein thioesterase 1" evidence="10">
    <location>
        <begin position="17"/>
        <end position="310"/>
    </location>
</feature>
<feature type="signal peptide" evidence="10">
    <location>
        <begin position="1"/>
        <end position="16"/>
    </location>
</feature>
<dbReference type="GO" id="GO:0006898">
    <property type="term" value="P:receptor-mediated endocytosis"/>
    <property type="evidence" value="ECO:0007669"/>
    <property type="project" value="TreeGrafter"/>
</dbReference>
<dbReference type="GO" id="GO:0005764">
    <property type="term" value="C:lysosome"/>
    <property type="evidence" value="ECO:0007669"/>
    <property type="project" value="TreeGrafter"/>
</dbReference>
<comment type="similarity">
    <text evidence="1">Belongs to the palmitoyl-protein thioesterase family.</text>
</comment>
<evidence type="ECO:0000256" key="8">
    <source>
        <dbReference type="ARBA" id="ARBA00031934"/>
    </source>
</evidence>
<evidence type="ECO:0000256" key="1">
    <source>
        <dbReference type="ARBA" id="ARBA00010758"/>
    </source>
</evidence>
<dbReference type="EC" id="3.1.2.22" evidence="2"/>
<reference evidence="11" key="1">
    <citation type="submission" date="2015-11" db="EMBL/GenBank/DDBJ databases">
        <title>De novo transcriptome assembly of four potential Pierce s Disease insect vectors from Arizona vineyards.</title>
        <authorList>
            <person name="Tassone E.E."/>
        </authorList>
    </citation>
    <scope>NUCLEOTIDE SEQUENCE</scope>
</reference>
<dbReference type="InterPro" id="IPR002472">
    <property type="entry name" value="Palm_thioest"/>
</dbReference>
<keyword evidence="6" id="KW-1015">Disulfide bond</keyword>
<comment type="catalytic activity">
    <reaction evidence="9">
        <text>S-hexadecanoyl-L-cysteinyl-[protein] + H2O = L-cysteinyl-[protein] + hexadecanoate + H(+)</text>
        <dbReference type="Rhea" id="RHEA:19233"/>
        <dbReference type="Rhea" id="RHEA-COMP:10131"/>
        <dbReference type="Rhea" id="RHEA-COMP:11032"/>
        <dbReference type="ChEBI" id="CHEBI:7896"/>
        <dbReference type="ChEBI" id="CHEBI:15377"/>
        <dbReference type="ChEBI" id="CHEBI:15378"/>
        <dbReference type="ChEBI" id="CHEBI:29950"/>
        <dbReference type="ChEBI" id="CHEBI:74151"/>
        <dbReference type="EC" id="3.1.2.22"/>
    </reaction>
    <physiologicalReaction direction="left-to-right" evidence="9">
        <dbReference type="Rhea" id="RHEA:19234"/>
    </physiologicalReaction>
</comment>
<protein>
    <recommendedName>
        <fullName evidence="3">Palmitoyl-protein thioesterase 1</fullName>
        <ecNumber evidence="2">3.1.2.22</ecNumber>
    </recommendedName>
    <alternativeName>
        <fullName evidence="8">Palmitoyl-protein hydrolase 1</fullName>
    </alternativeName>
</protein>
<dbReference type="SUPFAM" id="SSF53474">
    <property type="entry name" value="alpha/beta-Hydrolases"/>
    <property type="match status" value="1"/>
</dbReference>
<dbReference type="FunFam" id="3.40.50.1820:FF:000107">
    <property type="entry name" value="Palmitoyl-protein thioesterase 1"/>
    <property type="match status" value="1"/>
</dbReference>
<dbReference type="GO" id="GO:0008474">
    <property type="term" value="F:palmitoyl-(protein) hydrolase activity"/>
    <property type="evidence" value="ECO:0007669"/>
    <property type="project" value="UniProtKB-EC"/>
</dbReference>
<sequence>MWRFILIGIWIHFSTGSTLILLNDIDNSEPQPLPAIPIVMWHGMGDCCCNPLSLGSIKKYLEQELPGVYVKSLMIGNNVAEDTENGFFMNANDQVKMACEQLAADPKLNSGYNAIGFSQGAQFLRAVAQRCPSPQMLNLISLGGQHQGVYGLPHCFYPQHKICDYVRKLLNIGAYWSWLQNSFVQAEYWHDPMNEEKYRRKSMFLADINNERALNESYKQNLLKLKSFVMVRFEEDSMVEPKDSSWFGFYTIGQGVAITPLNQSQIYLEDRLGLKELDKSGRLHFLSVPGDHLQFTEAWLKSAIIDKYLQ</sequence>
<keyword evidence="4 10" id="KW-0732">Signal</keyword>
<dbReference type="EMBL" id="GEBQ01008324">
    <property type="protein sequence ID" value="JAT31653.1"/>
    <property type="molecule type" value="Transcribed_RNA"/>
</dbReference>
<name>A0A1B6M6X5_9HEMI</name>
<proteinExistence type="inferred from homology"/>
<evidence type="ECO:0000256" key="7">
    <source>
        <dbReference type="ARBA" id="ARBA00023180"/>
    </source>
</evidence>
<evidence type="ECO:0000256" key="9">
    <source>
        <dbReference type="ARBA" id="ARBA00047409"/>
    </source>
</evidence>
<dbReference type="PANTHER" id="PTHR11247:SF8">
    <property type="entry name" value="PALMITOYL-PROTEIN THIOESTERASE 1"/>
    <property type="match status" value="1"/>
</dbReference>
<dbReference type="Gene3D" id="3.40.50.1820">
    <property type="entry name" value="alpha/beta hydrolase"/>
    <property type="match status" value="1"/>
</dbReference>
<dbReference type="InterPro" id="IPR029058">
    <property type="entry name" value="AB_hydrolase_fold"/>
</dbReference>
<dbReference type="Pfam" id="PF02089">
    <property type="entry name" value="Palm_thioest"/>
    <property type="match status" value="1"/>
</dbReference>
<evidence type="ECO:0000256" key="10">
    <source>
        <dbReference type="SAM" id="SignalP"/>
    </source>
</evidence>
<keyword evidence="7" id="KW-0325">Glycoprotein</keyword>
<dbReference type="PANTHER" id="PTHR11247">
    <property type="entry name" value="PALMITOYL-PROTEIN THIOESTERASE/DOLICHYLDIPHOSPHATASE 1"/>
    <property type="match status" value="1"/>
</dbReference>
<evidence type="ECO:0000256" key="2">
    <source>
        <dbReference type="ARBA" id="ARBA00012423"/>
    </source>
</evidence>
<keyword evidence="5" id="KW-0378">Hydrolase</keyword>
<evidence type="ECO:0000256" key="4">
    <source>
        <dbReference type="ARBA" id="ARBA00022729"/>
    </source>
</evidence>
<dbReference type="PRINTS" id="PR00414">
    <property type="entry name" value="PPTHIESTRASE"/>
</dbReference>
<evidence type="ECO:0000256" key="3">
    <source>
        <dbReference type="ARBA" id="ARBA00014212"/>
    </source>
</evidence>